<dbReference type="InterPro" id="IPR030678">
    <property type="entry name" value="Peptide/Ni-bd"/>
</dbReference>
<feature type="signal peptide" evidence="5">
    <location>
        <begin position="1"/>
        <end position="20"/>
    </location>
</feature>
<dbReference type="InterPro" id="IPR023765">
    <property type="entry name" value="SBP_5_CS"/>
</dbReference>
<evidence type="ECO:0000313" key="8">
    <source>
        <dbReference type="Proteomes" id="UP001238088"/>
    </source>
</evidence>
<dbReference type="InterPro" id="IPR039424">
    <property type="entry name" value="SBP_5"/>
</dbReference>
<dbReference type="PANTHER" id="PTHR30290:SF59">
    <property type="entry name" value="OLIGOPEPTIDE ABC TRANSPORTER,SUBSTRATE-BINDING PROTEIN"/>
    <property type="match status" value="1"/>
</dbReference>
<evidence type="ECO:0000256" key="1">
    <source>
        <dbReference type="ARBA" id="ARBA00004193"/>
    </source>
</evidence>
<evidence type="ECO:0000313" key="7">
    <source>
        <dbReference type="EMBL" id="MDQ0268220.1"/>
    </source>
</evidence>
<dbReference type="Gene3D" id="3.10.105.10">
    <property type="entry name" value="Dipeptide-binding Protein, Domain 3"/>
    <property type="match status" value="1"/>
</dbReference>
<evidence type="ECO:0000256" key="2">
    <source>
        <dbReference type="ARBA" id="ARBA00005695"/>
    </source>
</evidence>
<name>A0ABU0ADP4_9BACI</name>
<sequence>MKKKLTGFTMLLLTLFLVLAACSNDKDTTDEGKNESAGQEKDGGTLTVAVSDNPQVMNPLYANDRITLTVQQALYAPLYFMEEGGEKNFILAESFEPSEDQKTWTLKLKENLKWHDGEPITADDLVYTFESILDENQNSSIRGSLIFNGEPLKVEKVDDLTVDLILPQVSAAFEGVLVDFFPIPKHVFENETDLMQSELNQNPIGSGPFKFKEYKSDEYIVLERFDEYFAGKPKLDQIVYRIVKDPNTANISLQNGEVNMRLVEPQDAQKLEGTGKLNLHTFPEGRLFYLAFNLESKAVQNKELRQAVAHAIDKEEMIQAAFVSDEFADPAASIFTPDTMYHTEDITTYNYNQDTAKKLLEEGGIEEGHTLKVIYANNNKIMESLALYTQQKLQEIGLKVDLTPMDPSAYGQKTLDMAATDYDISYGGYIMGSEPDVYKTLFQSDAAYNYGRYKNAEFDQLWEDAAVEVDKDAREALYKDIQETVAEDVPYLPLAYPQAILAVDKRFGGIDEAKPIPVTMVEDLSKIYEVE</sequence>
<dbReference type="CDD" id="cd00995">
    <property type="entry name" value="PBP2_NikA_DppA_OppA_like"/>
    <property type="match status" value="1"/>
</dbReference>
<comment type="caution">
    <text evidence="7">The sequence shown here is derived from an EMBL/GenBank/DDBJ whole genome shotgun (WGS) entry which is preliminary data.</text>
</comment>
<keyword evidence="8" id="KW-1185">Reference proteome</keyword>
<dbReference type="InterPro" id="IPR000914">
    <property type="entry name" value="SBP_5_dom"/>
</dbReference>
<dbReference type="SUPFAM" id="SSF53850">
    <property type="entry name" value="Periplasmic binding protein-like II"/>
    <property type="match status" value="1"/>
</dbReference>
<dbReference type="RefSeq" id="WP_307470815.1">
    <property type="nucleotide sequence ID" value="NZ_JAUSUB010000001.1"/>
</dbReference>
<dbReference type="Pfam" id="PF00496">
    <property type="entry name" value="SBP_bac_5"/>
    <property type="match status" value="1"/>
</dbReference>
<feature type="domain" description="Solute-binding protein family 5" evidence="6">
    <location>
        <begin position="91"/>
        <end position="435"/>
    </location>
</feature>
<comment type="similarity">
    <text evidence="2">Belongs to the bacterial solute-binding protein 5 family.</text>
</comment>
<evidence type="ECO:0000259" key="6">
    <source>
        <dbReference type="Pfam" id="PF00496"/>
    </source>
</evidence>
<evidence type="ECO:0000256" key="3">
    <source>
        <dbReference type="ARBA" id="ARBA00022729"/>
    </source>
</evidence>
<gene>
    <name evidence="7" type="ORF">J2S17_000089</name>
</gene>
<feature type="region of interest" description="Disordered" evidence="4">
    <location>
        <begin position="27"/>
        <end position="46"/>
    </location>
</feature>
<dbReference type="PROSITE" id="PS51257">
    <property type="entry name" value="PROKAR_LIPOPROTEIN"/>
    <property type="match status" value="1"/>
</dbReference>
<evidence type="ECO:0000256" key="5">
    <source>
        <dbReference type="SAM" id="SignalP"/>
    </source>
</evidence>
<feature type="compositionally biased region" description="Basic and acidic residues" evidence="4">
    <location>
        <begin position="27"/>
        <end position="43"/>
    </location>
</feature>
<proteinExistence type="inferred from homology"/>
<accession>A0ABU0ADP4</accession>
<keyword evidence="3 5" id="KW-0732">Signal</keyword>
<reference evidence="7 8" key="1">
    <citation type="submission" date="2023-07" db="EMBL/GenBank/DDBJ databases">
        <title>Genomic Encyclopedia of Type Strains, Phase IV (KMG-IV): sequencing the most valuable type-strain genomes for metagenomic binning, comparative biology and taxonomic classification.</title>
        <authorList>
            <person name="Goeker M."/>
        </authorList>
    </citation>
    <scope>NUCLEOTIDE SEQUENCE [LARGE SCALE GENOMIC DNA]</scope>
    <source>
        <strain evidence="7 8">DSM 23494</strain>
    </source>
</reference>
<evidence type="ECO:0000256" key="4">
    <source>
        <dbReference type="SAM" id="MobiDB-lite"/>
    </source>
</evidence>
<dbReference type="EMBL" id="JAUSUB010000001">
    <property type="protein sequence ID" value="MDQ0268220.1"/>
    <property type="molecule type" value="Genomic_DNA"/>
</dbReference>
<protein>
    <submittedName>
        <fullName evidence="7">Peptide/nickel transport system substrate-binding protein</fullName>
    </submittedName>
</protein>
<dbReference type="Gene3D" id="3.40.190.10">
    <property type="entry name" value="Periplasmic binding protein-like II"/>
    <property type="match status" value="1"/>
</dbReference>
<feature type="chain" id="PRO_5045723897" evidence="5">
    <location>
        <begin position="21"/>
        <end position="531"/>
    </location>
</feature>
<dbReference type="Gene3D" id="3.90.76.10">
    <property type="entry name" value="Dipeptide-binding Protein, Domain 1"/>
    <property type="match status" value="1"/>
</dbReference>
<comment type="subcellular location">
    <subcellularLocation>
        <location evidence="1">Cell membrane</location>
        <topology evidence="1">Lipid-anchor</topology>
    </subcellularLocation>
</comment>
<organism evidence="7 8">
    <name type="scientific">Cytobacillus purgationiresistens</name>
    <dbReference type="NCBI Taxonomy" id="863449"/>
    <lineage>
        <taxon>Bacteria</taxon>
        <taxon>Bacillati</taxon>
        <taxon>Bacillota</taxon>
        <taxon>Bacilli</taxon>
        <taxon>Bacillales</taxon>
        <taxon>Bacillaceae</taxon>
        <taxon>Cytobacillus</taxon>
    </lineage>
</organism>
<dbReference type="PIRSF" id="PIRSF002741">
    <property type="entry name" value="MppA"/>
    <property type="match status" value="1"/>
</dbReference>
<dbReference type="Proteomes" id="UP001238088">
    <property type="component" value="Unassembled WGS sequence"/>
</dbReference>
<dbReference type="PROSITE" id="PS01040">
    <property type="entry name" value="SBP_BACTERIAL_5"/>
    <property type="match status" value="1"/>
</dbReference>
<dbReference type="PANTHER" id="PTHR30290">
    <property type="entry name" value="PERIPLASMIC BINDING COMPONENT OF ABC TRANSPORTER"/>
    <property type="match status" value="1"/>
</dbReference>